<dbReference type="AlphaFoldDB" id="A0A6G0Z4R3"/>
<accession>A0A6G0Z4R3</accession>
<evidence type="ECO:0000313" key="2">
    <source>
        <dbReference type="EMBL" id="KAF0765663.1"/>
    </source>
</evidence>
<dbReference type="EMBL" id="VUJU01001351">
    <property type="protein sequence ID" value="KAF0765663.1"/>
    <property type="molecule type" value="Genomic_DNA"/>
</dbReference>
<evidence type="ECO:0000256" key="1">
    <source>
        <dbReference type="SAM" id="MobiDB-lite"/>
    </source>
</evidence>
<dbReference type="Proteomes" id="UP000478052">
    <property type="component" value="Unassembled WGS sequence"/>
</dbReference>
<protein>
    <submittedName>
        <fullName evidence="2">Bud site selection protein 27-like</fullName>
    </submittedName>
</protein>
<feature type="compositionally biased region" description="Low complexity" evidence="1">
    <location>
        <begin position="80"/>
        <end position="89"/>
    </location>
</feature>
<sequence>MDQEGNTGRRRSSRLAARGIITTPKAESIVKKTLKSSEKPKRSKRKTTEEIIELPEAKKTKTEEKKSEDKVDNPGKNETNDVNNVENDVSGISPMDVENDISGISPIDDNDETGVSPPSDVEKKDLPTIEEKTDEPLEDSKDQKVVEKLPVTGDEKEKDNIISVDTKDEKPEITEIKIKDPEITEKPENDVSQDEPKQEPLALENSNGKNNENKTIESVEEIVNNDIELSVAAKDIITPNGDTDEQVKSTNGDQSITEKEAIEPIKVLHDDTNHVETDLKAVTTTTAITTNNDEPIVEEVEKELDKAADNVVDNISVSADDNAPKVDQLSTVVS</sequence>
<reference evidence="2 3" key="1">
    <citation type="submission" date="2019-08" db="EMBL/GenBank/DDBJ databases">
        <title>Whole genome of Aphis craccivora.</title>
        <authorList>
            <person name="Voronova N.V."/>
            <person name="Shulinski R.S."/>
            <person name="Bandarenka Y.V."/>
            <person name="Zhorov D.G."/>
            <person name="Warner D."/>
        </authorList>
    </citation>
    <scope>NUCLEOTIDE SEQUENCE [LARGE SCALE GENOMIC DNA]</scope>
    <source>
        <strain evidence="2">180601</strain>
        <tissue evidence="2">Whole Body</tissue>
    </source>
</reference>
<comment type="caution">
    <text evidence="2">The sequence shown here is derived from an EMBL/GenBank/DDBJ whole genome shotgun (WGS) entry which is preliminary data.</text>
</comment>
<gene>
    <name evidence="2" type="ORF">FWK35_00030610</name>
</gene>
<name>A0A6G0Z4R3_APHCR</name>
<feature type="compositionally biased region" description="Basic and acidic residues" evidence="1">
    <location>
        <begin position="55"/>
        <end position="79"/>
    </location>
</feature>
<feature type="compositionally biased region" description="Basic and acidic residues" evidence="1">
    <location>
        <begin position="120"/>
        <end position="198"/>
    </location>
</feature>
<dbReference type="OrthoDB" id="6626237at2759"/>
<proteinExistence type="predicted"/>
<feature type="region of interest" description="Disordered" evidence="1">
    <location>
        <begin position="1"/>
        <end position="215"/>
    </location>
</feature>
<organism evidence="2 3">
    <name type="scientific">Aphis craccivora</name>
    <name type="common">Cowpea aphid</name>
    <dbReference type="NCBI Taxonomy" id="307492"/>
    <lineage>
        <taxon>Eukaryota</taxon>
        <taxon>Metazoa</taxon>
        <taxon>Ecdysozoa</taxon>
        <taxon>Arthropoda</taxon>
        <taxon>Hexapoda</taxon>
        <taxon>Insecta</taxon>
        <taxon>Pterygota</taxon>
        <taxon>Neoptera</taxon>
        <taxon>Paraneoptera</taxon>
        <taxon>Hemiptera</taxon>
        <taxon>Sternorrhyncha</taxon>
        <taxon>Aphidomorpha</taxon>
        <taxon>Aphidoidea</taxon>
        <taxon>Aphididae</taxon>
        <taxon>Aphidini</taxon>
        <taxon>Aphis</taxon>
        <taxon>Aphis</taxon>
    </lineage>
</organism>
<feature type="region of interest" description="Disordered" evidence="1">
    <location>
        <begin position="235"/>
        <end position="256"/>
    </location>
</feature>
<keyword evidence="3" id="KW-1185">Reference proteome</keyword>
<evidence type="ECO:0000313" key="3">
    <source>
        <dbReference type="Proteomes" id="UP000478052"/>
    </source>
</evidence>